<dbReference type="EMBL" id="RBED01000104">
    <property type="protein sequence ID" value="RNL53826.1"/>
    <property type="molecule type" value="Genomic_DNA"/>
</dbReference>
<dbReference type="AlphaFoldDB" id="A0A3N0BWH6"/>
<protein>
    <submittedName>
        <fullName evidence="3">Asp23/Gls24 family envelope stress response protein</fullName>
    </submittedName>
</protein>
<evidence type="ECO:0000256" key="1">
    <source>
        <dbReference type="ARBA" id="ARBA00005721"/>
    </source>
</evidence>
<proteinExistence type="inferred from homology"/>
<feature type="region of interest" description="Disordered" evidence="2">
    <location>
        <begin position="1"/>
        <end position="30"/>
    </location>
</feature>
<name>A0A3N0BWH6_9MICC</name>
<keyword evidence="4" id="KW-1185">Reference proteome</keyword>
<dbReference type="Pfam" id="PF03780">
    <property type="entry name" value="Asp23"/>
    <property type="match status" value="1"/>
</dbReference>
<dbReference type="RefSeq" id="WP_123255655.1">
    <property type="nucleotide sequence ID" value="NZ_RBED01000104.1"/>
</dbReference>
<accession>A0A3N0BWH6</accession>
<evidence type="ECO:0000313" key="4">
    <source>
        <dbReference type="Proteomes" id="UP000273807"/>
    </source>
</evidence>
<organism evidence="3 4">
    <name type="scientific">Arthrobacter oryzae</name>
    <dbReference type="NCBI Taxonomy" id="409290"/>
    <lineage>
        <taxon>Bacteria</taxon>
        <taxon>Bacillati</taxon>
        <taxon>Actinomycetota</taxon>
        <taxon>Actinomycetes</taxon>
        <taxon>Micrococcales</taxon>
        <taxon>Micrococcaceae</taxon>
        <taxon>Arthrobacter</taxon>
    </lineage>
</organism>
<dbReference type="Proteomes" id="UP000273807">
    <property type="component" value="Unassembled WGS sequence"/>
</dbReference>
<evidence type="ECO:0000313" key="3">
    <source>
        <dbReference type="EMBL" id="RNL53826.1"/>
    </source>
</evidence>
<gene>
    <name evidence="3" type="ORF">D7003_11885</name>
</gene>
<comment type="caution">
    <text evidence="3">The sequence shown here is derived from an EMBL/GenBank/DDBJ whole genome shotgun (WGS) entry which is preliminary data.</text>
</comment>
<comment type="similarity">
    <text evidence="1">Belongs to the asp23 family.</text>
</comment>
<dbReference type="InterPro" id="IPR005531">
    <property type="entry name" value="Asp23"/>
</dbReference>
<dbReference type="OrthoDB" id="3217325at2"/>
<sequence>MNAGAHALPPEPPSFRPADGAGYGAGDGSRGRTELAVKVIEKIAGEVAREESSSGGASGGFMGIGARADMSARPKTSVELTGNVAALTIEVAMPYPVPLRQAAGRLRQRIMSRVTELTGVQVRQVDIRILWLKSGRDAPARRVLL</sequence>
<reference evidence="3 4" key="1">
    <citation type="submission" date="2018-10" db="EMBL/GenBank/DDBJ databases">
        <title>Genome sequencing of Arthrobacter oryzae TNB02.</title>
        <authorList>
            <person name="Cho Y.-J."/>
            <person name="Cho A."/>
            <person name="Kim O.-S."/>
        </authorList>
    </citation>
    <scope>NUCLEOTIDE SEQUENCE [LARGE SCALE GENOMIC DNA]</scope>
    <source>
        <strain evidence="3 4">TNB02</strain>
    </source>
</reference>
<evidence type="ECO:0000256" key="2">
    <source>
        <dbReference type="SAM" id="MobiDB-lite"/>
    </source>
</evidence>